<keyword evidence="3" id="KW-1185">Reference proteome</keyword>
<feature type="region of interest" description="Disordered" evidence="1">
    <location>
        <begin position="210"/>
        <end position="231"/>
    </location>
</feature>
<proteinExistence type="predicted"/>
<dbReference type="Proteomes" id="UP001283361">
    <property type="component" value="Unassembled WGS sequence"/>
</dbReference>
<organism evidence="2 3">
    <name type="scientific">Elysia crispata</name>
    <name type="common">lettuce slug</name>
    <dbReference type="NCBI Taxonomy" id="231223"/>
    <lineage>
        <taxon>Eukaryota</taxon>
        <taxon>Metazoa</taxon>
        <taxon>Spiralia</taxon>
        <taxon>Lophotrochozoa</taxon>
        <taxon>Mollusca</taxon>
        <taxon>Gastropoda</taxon>
        <taxon>Heterobranchia</taxon>
        <taxon>Euthyneura</taxon>
        <taxon>Panpulmonata</taxon>
        <taxon>Sacoglossa</taxon>
        <taxon>Placobranchoidea</taxon>
        <taxon>Plakobranchidae</taxon>
        <taxon>Elysia</taxon>
    </lineage>
</organism>
<comment type="caution">
    <text evidence="2">The sequence shown here is derived from an EMBL/GenBank/DDBJ whole genome shotgun (WGS) entry which is preliminary data.</text>
</comment>
<dbReference type="AlphaFoldDB" id="A0AAE1E7I6"/>
<evidence type="ECO:0000256" key="1">
    <source>
        <dbReference type="SAM" id="MobiDB-lite"/>
    </source>
</evidence>
<sequence length="243" mass="27443">MAAWLVHQGDNGRRVARLVRTYTPGQPGLSRRFYHLHDVQVSPWPGHGTETLVLAVLLRSFEEPFSKSLIMVFTLTDLYHLHDVQVSPWPGHGTETLVLAVLLRSFEEPFSKSLIMVFTLTDLYHLHDVQVSPWPGHGTETLVLAVLLRSFEEPFSKSLIMVFTLTDPRTNACVSALQSSRWPTASRERSRALTTYHTVSTKLAADEKMGYHRSKHDPLKNDGGPSHDPRDCPAKCYKFPPTC</sequence>
<dbReference type="EMBL" id="JAWDGP010000783">
    <property type="protein sequence ID" value="KAK3797279.1"/>
    <property type="molecule type" value="Genomic_DNA"/>
</dbReference>
<gene>
    <name evidence="2" type="ORF">RRG08_019651</name>
</gene>
<protein>
    <submittedName>
        <fullName evidence="2">Uncharacterized protein</fullName>
    </submittedName>
</protein>
<evidence type="ECO:0000313" key="2">
    <source>
        <dbReference type="EMBL" id="KAK3797279.1"/>
    </source>
</evidence>
<name>A0AAE1E7I6_9GAST</name>
<accession>A0AAE1E7I6</accession>
<evidence type="ECO:0000313" key="3">
    <source>
        <dbReference type="Proteomes" id="UP001283361"/>
    </source>
</evidence>
<reference evidence="2" key="1">
    <citation type="journal article" date="2023" name="G3 (Bethesda)">
        <title>A reference genome for the long-term kleptoplast-retaining sea slug Elysia crispata morphotype clarki.</title>
        <authorList>
            <person name="Eastman K.E."/>
            <person name="Pendleton A.L."/>
            <person name="Shaikh M.A."/>
            <person name="Suttiyut T."/>
            <person name="Ogas R."/>
            <person name="Tomko P."/>
            <person name="Gavelis G."/>
            <person name="Widhalm J.R."/>
            <person name="Wisecaver J.H."/>
        </authorList>
    </citation>
    <scope>NUCLEOTIDE SEQUENCE</scope>
    <source>
        <strain evidence="2">ECLA1</strain>
    </source>
</reference>